<protein>
    <submittedName>
        <fullName evidence="1">Uncharacterized protein</fullName>
    </submittedName>
</protein>
<proteinExistence type="predicted"/>
<dbReference type="Proteomes" id="UP000886998">
    <property type="component" value="Unassembled WGS sequence"/>
</dbReference>
<evidence type="ECO:0000313" key="2">
    <source>
        <dbReference type="Proteomes" id="UP000886998"/>
    </source>
</evidence>
<accession>A0A8X6XKY8</accession>
<evidence type="ECO:0000313" key="1">
    <source>
        <dbReference type="EMBL" id="GFY53561.1"/>
    </source>
</evidence>
<name>A0A8X6XKY8_9ARAC</name>
<dbReference type="AlphaFoldDB" id="A0A8X6XKY8"/>
<comment type="caution">
    <text evidence="1">The sequence shown here is derived from an EMBL/GenBank/DDBJ whole genome shotgun (WGS) entry which is preliminary data.</text>
</comment>
<sequence>MLITPGFLPFIASAGRKEQALLQEAINVPNHSSRLREGERMEITSHPISDAIIRNQISEVKFGKFNRKLRLSLPKGNYSTFDESPSLVKNIRNNDCPKGSFHSKEE</sequence>
<keyword evidence="2" id="KW-1185">Reference proteome</keyword>
<dbReference type="EMBL" id="BMAV01009371">
    <property type="protein sequence ID" value="GFY53561.1"/>
    <property type="molecule type" value="Genomic_DNA"/>
</dbReference>
<reference evidence="1" key="1">
    <citation type="submission" date="2020-08" db="EMBL/GenBank/DDBJ databases">
        <title>Multicomponent nature underlies the extraordinary mechanical properties of spider dragline silk.</title>
        <authorList>
            <person name="Kono N."/>
            <person name="Nakamura H."/>
            <person name="Mori M."/>
            <person name="Yoshida Y."/>
            <person name="Ohtoshi R."/>
            <person name="Malay A.D."/>
            <person name="Moran D.A.P."/>
            <person name="Tomita M."/>
            <person name="Numata K."/>
            <person name="Arakawa K."/>
        </authorList>
    </citation>
    <scope>NUCLEOTIDE SEQUENCE</scope>
</reference>
<organism evidence="1 2">
    <name type="scientific">Trichonephila inaurata madagascariensis</name>
    <dbReference type="NCBI Taxonomy" id="2747483"/>
    <lineage>
        <taxon>Eukaryota</taxon>
        <taxon>Metazoa</taxon>
        <taxon>Ecdysozoa</taxon>
        <taxon>Arthropoda</taxon>
        <taxon>Chelicerata</taxon>
        <taxon>Arachnida</taxon>
        <taxon>Araneae</taxon>
        <taxon>Araneomorphae</taxon>
        <taxon>Entelegynae</taxon>
        <taxon>Araneoidea</taxon>
        <taxon>Nephilidae</taxon>
        <taxon>Trichonephila</taxon>
        <taxon>Trichonephila inaurata</taxon>
    </lineage>
</organism>
<gene>
    <name evidence="1" type="ORF">TNIN_16291</name>
</gene>